<gene>
    <name evidence="4" type="ORF">NCTC11636_02140</name>
</gene>
<feature type="compositionally biased region" description="Low complexity" evidence="2">
    <location>
        <begin position="274"/>
        <end position="285"/>
    </location>
</feature>
<keyword evidence="5" id="KW-1185">Reference proteome</keyword>
<dbReference type="InterPro" id="IPR000253">
    <property type="entry name" value="FHA_dom"/>
</dbReference>
<dbReference type="RefSeq" id="WP_126383096.1">
    <property type="nucleotide sequence ID" value="NZ_LR134350.1"/>
</dbReference>
<keyword evidence="1" id="KW-0597">Phosphoprotein</keyword>
<dbReference type="KEGG" id="ahw:NCTC11636_02140"/>
<evidence type="ECO:0000313" key="5">
    <source>
        <dbReference type="Proteomes" id="UP000266895"/>
    </source>
</evidence>
<proteinExistence type="predicted"/>
<evidence type="ECO:0000256" key="1">
    <source>
        <dbReference type="ARBA" id="ARBA00022553"/>
    </source>
</evidence>
<dbReference type="EMBL" id="LR134350">
    <property type="protein sequence ID" value="VEG29625.1"/>
    <property type="molecule type" value="Genomic_DNA"/>
</dbReference>
<dbReference type="AlphaFoldDB" id="A0A448HIY1"/>
<accession>A0A448HIY1</accession>
<dbReference type="OrthoDB" id="5485098at2"/>
<dbReference type="InterPro" id="IPR008984">
    <property type="entry name" value="SMAD_FHA_dom_sf"/>
</dbReference>
<sequence>MSDSLSATTPTWAEGTWSGAVTPYGALLLPAEVPVHIVEELWMLLRAPGPSLTAVLDRLVMGAGGHLARIPDFSVVVIGAQGVNAAVRGAPVLEVDGEQMDARGVSTWREAFISAPGTVTLSAPEDPGPVLRPAVDAILRVSRLHLGSSVRPTPSTGVPGAATAPVDVVTAVPPVPVTTATRLRRSRNASVPSPVPALAIQSAPGPDPVSAPVPAPVPQPAPQPVPGPVAAPEGGPVPHPVSGPDLVPVAPSAPVADPAEAAGTPDHSVAPGQAAADPSAPVDPSVADEERPGDHDGWTLAALPEDLVDELGTIVLDDSAEDPEGPRAQTRMALSVMCPDGHANPTNYVHCRTCGAELSQPARMIPCPPLGHVLVSSGGSVELDRPVLIGRLPEPQEVPQLAGTSPALVTVPSPELLISRNHLLIELDEWSVLARSLSTSNGTTLRRDGAPPMRLPGTESVLLTNGDILDLGDGQSLVLEDLP</sequence>
<dbReference type="CDD" id="cd00060">
    <property type="entry name" value="FHA"/>
    <property type="match status" value="1"/>
</dbReference>
<dbReference type="Proteomes" id="UP000266895">
    <property type="component" value="Chromosome"/>
</dbReference>
<name>A0A448HIY1_9ACTO</name>
<feature type="region of interest" description="Disordered" evidence="2">
    <location>
        <begin position="180"/>
        <end position="297"/>
    </location>
</feature>
<reference evidence="4 5" key="1">
    <citation type="submission" date="2018-12" db="EMBL/GenBank/DDBJ databases">
        <authorList>
            <consortium name="Pathogen Informatics"/>
        </authorList>
    </citation>
    <scope>NUCLEOTIDE SEQUENCE [LARGE SCALE GENOMIC DNA]</scope>
    <source>
        <strain evidence="4 5">NCTC11636</strain>
    </source>
</reference>
<evidence type="ECO:0000259" key="3">
    <source>
        <dbReference type="PROSITE" id="PS50006"/>
    </source>
</evidence>
<dbReference type="SUPFAM" id="SSF49879">
    <property type="entry name" value="SMAD/FHA domain"/>
    <property type="match status" value="1"/>
</dbReference>
<dbReference type="PROSITE" id="PS50006">
    <property type="entry name" value="FHA_DOMAIN"/>
    <property type="match status" value="1"/>
</dbReference>
<feature type="domain" description="FHA" evidence="3">
    <location>
        <begin position="387"/>
        <end position="445"/>
    </location>
</feature>
<organism evidence="4 5">
    <name type="scientific">Actinomyces howellii</name>
    <dbReference type="NCBI Taxonomy" id="52771"/>
    <lineage>
        <taxon>Bacteria</taxon>
        <taxon>Bacillati</taxon>
        <taxon>Actinomycetota</taxon>
        <taxon>Actinomycetes</taxon>
        <taxon>Actinomycetales</taxon>
        <taxon>Actinomycetaceae</taxon>
        <taxon>Actinomyces</taxon>
    </lineage>
</organism>
<evidence type="ECO:0000256" key="2">
    <source>
        <dbReference type="SAM" id="MobiDB-lite"/>
    </source>
</evidence>
<dbReference type="Gene3D" id="2.60.200.20">
    <property type="match status" value="1"/>
</dbReference>
<dbReference type="Pfam" id="PF00498">
    <property type="entry name" value="FHA"/>
    <property type="match status" value="1"/>
</dbReference>
<feature type="compositionally biased region" description="Low complexity" evidence="2">
    <location>
        <begin position="247"/>
        <end position="262"/>
    </location>
</feature>
<evidence type="ECO:0000313" key="4">
    <source>
        <dbReference type="EMBL" id="VEG29625.1"/>
    </source>
</evidence>
<feature type="compositionally biased region" description="Basic and acidic residues" evidence="2">
    <location>
        <begin position="288"/>
        <end position="297"/>
    </location>
</feature>
<protein>
    <recommendedName>
        <fullName evidence="3">FHA domain-containing protein</fullName>
    </recommendedName>
</protein>
<feature type="compositionally biased region" description="Pro residues" evidence="2">
    <location>
        <begin position="205"/>
        <end position="241"/>
    </location>
</feature>